<name>A0A085N4Z8_9BILA</name>
<dbReference type="Proteomes" id="UP000030758">
    <property type="component" value="Unassembled WGS sequence"/>
</dbReference>
<proteinExistence type="predicted"/>
<protein>
    <submittedName>
        <fullName evidence="1">Uncharacterized protein</fullName>
    </submittedName>
</protein>
<evidence type="ECO:0000313" key="1">
    <source>
        <dbReference type="EMBL" id="KFD64544.1"/>
    </source>
</evidence>
<gene>
    <name evidence="1" type="ORF">M514_09751</name>
</gene>
<feature type="non-terminal residue" evidence="1">
    <location>
        <position position="1"/>
    </location>
</feature>
<reference evidence="1" key="1">
    <citation type="journal article" date="2014" name="Nat. Genet.">
        <title>Genome and transcriptome of the porcine whipworm Trichuris suis.</title>
        <authorList>
            <person name="Jex A.R."/>
            <person name="Nejsum P."/>
            <person name="Schwarz E.M."/>
            <person name="Hu L."/>
            <person name="Young N.D."/>
            <person name="Hall R.S."/>
            <person name="Korhonen P.K."/>
            <person name="Liao S."/>
            <person name="Thamsborg S."/>
            <person name="Xia J."/>
            <person name="Xu P."/>
            <person name="Wang S."/>
            <person name="Scheerlinck J.P."/>
            <person name="Hofmann A."/>
            <person name="Sternberg P.W."/>
            <person name="Wang J."/>
            <person name="Gasser R.B."/>
        </authorList>
    </citation>
    <scope>NUCLEOTIDE SEQUENCE [LARGE SCALE GENOMIC DNA]</scope>
    <source>
        <strain evidence="1">DCEP-RM93F</strain>
    </source>
</reference>
<dbReference type="AlphaFoldDB" id="A0A085N4Z8"/>
<sequence>LRLKTPQFFHARRLTSSFLGTNRHPEKRLEHSLQPSSNLVKVDPLFSLQKCHSLPEIAARCAAPLLYRLLACSWRKVVASILSSTSCLPCWATFPA</sequence>
<organism evidence="1">
    <name type="scientific">Trichuris suis</name>
    <name type="common">pig whipworm</name>
    <dbReference type="NCBI Taxonomy" id="68888"/>
    <lineage>
        <taxon>Eukaryota</taxon>
        <taxon>Metazoa</taxon>
        <taxon>Ecdysozoa</taxon>
        <taxon>Nematoda</taxon>
        <taxon>Enoplea</taxon>
        <taxon>Dorylaimia</taxon>
        <taxon>Trichinellida</taxon>
        <taxon>Trichuridae</taxon>
        <taxon>Trichuris</taxon>
    </lineage>
</organism>
<accession>A0A085N4Z8</accession>
<dbReference type="EMBL" id="KL367554">
    <property type="protein sequence ID" value="KFD64544.1"/>
    <property type="molecule type" value="Genomic_DNA"/>
</dbReference>